<dbReference type="AlphaFoldDB" id="A0A5B7CVP7"/>
<evidence type="ECO:0000313" key="2">
    <source>
        <dbReference type="EMBL" id="MPC13907.1"/>
    </source>
</evidence>
<sequence length="315" mass="33830">MIAGGKSSDKDPHMTSRVFVRGRAVAHQVVQHICQCRALLDTHRIRRVAGSSNTCRINKAARFWKPQKPEASVRDSKVRTPPRLAKRQAFSQTLVMRKHNRIRAWRVSGSTPSFMNPTHALWEENSYTMQPDTTVSFTFMDLKRDFLCSLSHHGAFTLSKSFYEHQAINQSKAELPSLSLSLFLSYLIMNSWCTSVNPSTNTTSGPAVSAAAGPLVSSPSSHSIFSSPPAIVTALAASSDAGATPPPEASAAVCPSVPAFLSSSVAAAAALSSSGAWLGLSLLAEAVASSFFFSAITLSLMVIITGRRLPDSSFT</sequence>
<keyword evidence="1" id="KW-1133">Transmembrane helix</keyword>
<evidence type="ECO:0000256" key="1">
    <source>
        <dbReference type="SAM" id="Phobius"/>
    </source>
</evidence>
<dbReference type="Proteomes" id="UP000324222">
    <property type="component" value="Unassembled WGS sequence"/>
</dbReference>
<dbReference type="EMBL" id="VSRR010000315">
    <property type="protein sequence ID" value="MPC13907.1"/>
    <property type="molecule type" value="Genomic_DNA"/>
</dbReference>
<keyword evidence="3" id="KW-1185">Reference proteome</keyword>
<gene>
    <name evidence="2" type="ORF">E2C01_006655</name>
</gene>
<name>A0A5B7CVP7_PORTR</name>
<proteinExistence type="predicted"/>
<feature type="transmembrane region" description="Helical" evidence="1">
    <location>
        <begin position="277"/>
        <end position="304"/>
    </location>
</feature>
<organism evidence="2 3">
    <name type="scientific">Portunus trituberculatus</name>
    <name type="common">Swimming crab</name>
    <name type="synonym">Neptunus trituberculatus</name>
    <dbReference type="NCBI Taxonomy" id="210409"/>
    <lineage>
        <taxon>Eukaryota</taxon>
        <taxon>Metazoa</taxon>
        <taxon>Ecdysozoa</taxon>
        <taxon>Arthropoda</taxon>
        <taxon>Crustacea</taxon>
        <taxon>Multicrustacea</taxon>
        <taxon>Malacostraca</taxon>
        <taxon>Eumalacostraca</taxon>
        <taxon>Eucarida</taxon>
        <taxon>Decapoda</taxon>
        <taxon>Pleocyemata</taxon>
        <taxon>Brachyura</taxon>
        <taxon>Eubrachyura</taxon>
        <taxon>Portunoidea</taxon>
        <taxon>Portunidae</taxon>
        <taxon>Portuninae</taxon>
        <taxon>Portunus</taxon>
    </lineage>
</organism>
<keyword evidence="1" id="KW-0812">Transmembrane</keyword>
<keyword evidence="1" id="KW-0472">Membrane</keyword>
<accession>A0A5B7CVP7</accession>
<protein>
    <submittedName>
        <fullName evidence="2">Uncharacterized protein</fullName>
    </submittedName>
</protein>
<reference evidence="2 3" key="1">
    <citation type="submission" date="2019-05" db="EMBL/GenBank/DDBJ databases">
        <title>Another draft genome of Portunus trituberculatus and its Hox gene families provides insights of decapod evolution.</title>
        <authorList>
            <person name="Jeong J.-H."/>
            <person name="Song I."/>
            <person name="Kim S."/>
            <person name="Choi T."/>
            <person name="Kim D."/>
            <person name="Ryu S."/>
            <person name="Kim W."/>
        </authorList>
    </citation>
    <scope>NUCLEOTIDE SEQUENCE [LARGE SCALE GENOMIC DNA]</scope>
    <source>
        <tissue evidence="2">Muscle</tissue>
    </source>
</reference>
<evidence type="ECO:0000313" key="3">
    <source>
        <dbReference type="Proteomes" id="UP000324222"/>
    </source>
</evidence>
<comment type="caution">
    <text evidence="2">The sequence shown here is derived from an EMBL/GenBank/DDBJ whole genome shotgun (WGS) entry which is preliminary data.</text>
</comment>